<evidence type="ECO:0000256" key="1">
    <source>
        <dbReference type="ARBA" id="ARBA00005439"/>
    </source>
</evidence>
<keyword evidence="6" id="KW-1185">Reference proteome</keyword>
<organism evidence="5 6">
    <name type="scientific">Apiospora saccharicola</name>
    <dbReference type="NCBI Taxonomy" id="335842"/>
    <lineage>
        <taxon>Eukaryota</taxon>
        <taxon>Fungi</taxon>
        <taxon>Dikarya</taxon>
        <taxon>Ascomycota</taxon>
        <taxon>Pezizomycotina</taxon>
        <taxon>Sordariomycetes</taxon>
        <taxon>Xylariomycetidae</taxon>
        <taxon>Amphisphaeriales</taxon>
        <taxon>Apiosporaceae</taxon>
        <taxon>Apiospora</taxon>
    </lineage>
</organism>
<keyword evidence="2" id="KW-0396">Initiation factor</keyword>
<sequence length="316" mass="34776">MQNTRCVFSPARALQNVFLSHLDLSARRSIAAAPASISRPAAAFLCPPRRLFSTNGGVRMKVFARRPYNPNNNNNKDKNANTPATPASRYPTDNAIPYRFVKIADENGVLSGPQNKYDVLDSLDRQKYCLVMVAPPPSKEAEDAEDAEAEGKEESMTWNDMPEPEAAICRLIDKFAYAKMAEEKEKEARRKKLNTKELELNWAIAANDLGHKVTQLEGFLSKGKTVEVMVAKKRGGRVATKEEGEALIDRLEEAAEGVGANIAKREGNFPGMVKLKFEGRGKGERPQEEGDLGGLGAHGAHGAQREHRRGVTMLFA</sequence>
<feature type="region of interest" description="Disordered" evidence="4">
    <location>
        <begin position="280"/>
        <end position="316"/>
    </location>
</feature>
<dbReference type="SUPFAM" id="SSF55200">
    <property type="entry name" value="Translation initiation factor IF3, C-terminal domain"/>
    <property type="match status" value="1"/>
</dbReference>
<comment type="caution">
    <text evidence="5">The sequence shown here is derived from an EMBL/GenBank/DDBJ whole genome shotgun (WGS) entry which is preliminary data.</text>
</comment>
<dbReference type="InterPro" id="IPR001288">
    <property type="entry name" value="Translation_initiation_fac_3"/>
</dbReference>
<proteinExistence type="inferred from homology"/>
<evidence type="ECO:0008006" key="7">
    <source>
        <dbReference type="Google" id="ProtNLM"/>
    </source>
</evidence>
<reference evidence="5 6" key="1">
    <citation type="submission" date="2023-01" db="EMBL/GenBank/DDBJ databases">
        <title>Analysis of 21 Apiospora genomes using comparative genomics revels a genus with tremendous synthesis potential of carbohydrate active enzymes and secondary metabolites.</title>
        <authorList>
            <person name="Sorensen T."/>
        </authorList>
    </citation>
    <scope>NUCLEOTIDE SEQUENCE [LARGE SCALE GENOMIC DNA]</scope>
    <source>
        <strain evidence="5 6">CBS 83171</strain>
    </source>
</reference>
<dbReference type="PANTHER" id="PTHR10938:SF0">
    <property type="entry name" value="TRANSLATION INITIATION FACTOR IF-3, MITOCHONDRIAL"/>
    <property type="match status" value="1"/>
</dbReference>
<accession>A0ABR1TM53</accession>
<dbReference type="Proteomes" id="UP001446871">
    <property type="component" value="Unassembled WGS sequence"/>
</dbReference>
<evidence type="ECO:0000313" key="5">
    <source>
        <dbReference type="EMBL" id="KAK8047687.1"/>
    </source>
</evidence>
<keyword evidence="3" id="KW-0648">Protein biosynthesis</keyword>
<dbReference type="EMBL" id="JAQQWM010000009">
    <property type="protein sequence ID" value="KAK8047687.1"/>
    <property type="molecule type" value="Genomic_DNA"/>
</dbReference>
<dbReference type="InterPro" id="IPR036788">
    <property type="entry name" value="T_IF-3_C_sf"/>
</dbReference>
<dbReference type="Gene3D" id="3.30.110.10">
    <property type="entry name" value="Translation initiation factor 3 (IF-3), C-terminal domain"/>
    <property type="match status" value="1"/>
</dbReference>
<evidence type="ECO:0000256" key="3">
    <source>
        <dbReference type="ARBA" id="ARBA00022917"/>
    </source>
</evidence>
<protein>
    <recommendedName>
        <fullName evidence="7">Translation initiation factor 3 N-terminal domain-containing protein</fullName>
    </recommendedName>
</protein>
<evidence type="ECO:0000256" key="2">
    <source>
        <dbReference type="ARBA" id="ARBA00022540"/>
    </source>
</evidence>
<feature type="region of interest" description="Disordered" evidence="4">
    <location>
        <begin position="65"/>
        <end position="91"/>
    </location>
</feature>
<name>A0ABR1TM53_9PEZI</name>
<comment type="similarity">
    <text evidence="1">Belongs to the IF-3 family.</text>
</comment>
<gene>
    <name evidence="5" type="ORF">PG996_015751</name>
</gene>
<evidence type="ECO:0000256" key="4">
    <source>
        <dbReference type="SAM" id="MobiDB-lite"/>
    </source>
</evidence>
<evidence type="ECO:0000313" key="6">
    <source>
        <dbReference type="Proteomes" id="UP001446871"/>
    </source>
</evidence>
<feature type="region of interest" description="Disordered" evidence="4">
    <location>
        <begin position="136"/>
        <end position="157"/>
    </location>
</feature>
<dbReference type="PANTHER" id="PTHR10938">
    <property type="entry name" value="TRANSLATION INITIATION FACTOR IF-3"/>
    <property type="match status" value="1"/>
</dbReference>
<feature type="compositionally biased region" description="Low complexity" evidence="4">
    <location>
        <begin position="69"/>
        <end position="85"/>
    </location>
</feature>